<feature type="region of interest" description="Disordered" evidence="1">
    <location>
        <begin position="26"/>
        <end position="50"/>
    </location>
</feature>
<feature type="signal peptide" evidence="2">
    <location>
        <begin position="1"/>
        <end position="22"/>
    </location>
</feature>
<protein>
    <submittedName>
        <fullName evidence="4">ABC transporter substrate-binding protein</fullName>
    </submittedName>
</protein>
<dbReference type="PANTHER" id="PTHR30290:SF83">
    <property type="entry name" value="ABC TRANSPORTER SUBSTRATE-BINDING PROTEIN"/>
    <property type="match status" value="1"/>
</dbReference>
<dbReference type="SUPFAM" id="SSF53850">
    <property type="entry name" value="Periplasmic binding protein-like II"/>
    <property type="match status" value="2"/>
</dbReference>
<dbReference type="GO" id="GO:1904680">
    <property type="term" value="F:peptide transmembrane transporter activity"/>
    <property type="evidence" value="ECO:0007669"/>
    <property type="project" value="TreeGrafter"/>
</dbReference>
<dbReference type="Pfam" id="PF00496">
    <property type="entry name" value="SBP_bac_5"/>
    <property type="match status" value="1"/>
</dbReference>
<reference evidence="4" key="1">
    <citation type="submission" date="2024-02" db="EMBL/GenBank/DDBJ databases">
        <title>Tomenella chthoni gen. nov. sp. nov., a member of the family Jonesiaceae isolated from bat guano.</title>
        <authorList>
            <person name="Miller S.L."/>
            <person name="King J."/>
            <person name="Sankaranarayanan K."/>
            <person name="Lawson P.A."/>
        </authorList>
    </citation>
    <scope>NUCLEOTIDE SEQUENCE</scope>
    <source>
        <strain evidence="4">BS-20</strain>
    </source>
</reference>
<dbReference type="InterPro" id="IPR039424">
    <property type="entry name" value="SBP_5"/>
</dbReference>
<dbReference type="GO" id="GO:0015833">
    <property type="term" value="P:peptide transport"/>
    <property type="evidence" value="ECO:0007669"/>
    <property type="project" value="TreeGrafter"/>
</dbReference>
<dbReference type="AlphaFoldDB" id="A0AAU7DX32"/>
<evidence type="ECO:0000313" key="4">
    <source>
        <dbReference type="EMBL" id="XBH22270.1"/>
    </source>
</evidence>
<accession>A0AAU7DX32</accession>
<evidence type="ECO:0000256" key="2">
    <source>
        <dbReference type="SAM" id="SignalP"/>
    </source>
</evidence>
<gene>
    <name evidence="4" type="ORF">V5R04_03310</name>
</gene>
<dbReference type="Gene3D" id="3.10.105.10">
    <property type="entry name" value="Dipeptide-binding Protein, Domain 3"/>
    <property type="match status" value="2"/>
</dbReference>
<dbReference type="Gene3D" id="3.40.190.10">
    <property type="entry name" value="Periplasmic binding protein-like II"/>
    <property type="match status" value="1"/>
</dbReference>
<dbReference type="PROSITE" id="PS51257">
    <property type="entry name" value="PROKAR_LIPOPROTEIN"/>
    <property type="match status" value="1"/>
</dbReference>
<feature type="domain" description="Solute-binding protein family 5" evidence="3">
    <location>
        <begin position="255"/>
        <end position="545"/>
    </location>
</feature>
<keyword evidence="2" id="KW-0732">Signal</keyword>
<evidence type="ECO:0000259" key="3">
    <source>
        <dbReference type="Pfam" id="PF00496"/>
    </source>
</evidence>
<dbReference type="InterPro" id="IPR000914">
    <property type="entry name" value="SBP_5_dom"/>
</dbReference>
<name>A0AAU7DX32_9MICO</name>
<feature type="chain" id="PRO_5043952516" evidence="2">
    <location>
        <begin position="23"/>
        <end position="550"/>
    </location>
</feature>
<dbReference type="CDD" id="cd00995">
    <property type="entry name" value="PBP2_NikA_DppA_OppA_like"/>
    <property type="match status" value="1"/>
</dbReference>
<dbReference type="EMBL" id="CP146203">
    <property type="protein sequence ID" value="XBH22270.1"/>
    <property type="molecule type" value="Genomic_DNA"/>
</dbReference>
<proteinExistence type="predicted"/>
<sequence>MLKINKLVGAAAAVLTASLVLTACGASDKPKESETPSASEGTDKPSGSGATFQIAYNADGGHQAWVDAVTNSIKNTLEIDASGAPYPTFGDFRTEITEEKIQTGFRTGWQADYPSLYNFLGPLYGTGAGSNDGRYSSEEFDAAINAGLQATDLASANAEFDKAQEVLLKDLPAIPLWYANVNGGWSKDVENVVFGWNSVPLYYAITKADGSAVTANGTEPANGLIPTMTNEVGGGRIMDLVFTGLVTYTAEGETQNEIAESITSEDNVTWTIKIKGDKKFTNGEAITAKSFVDAWNWGAALNNKQLNSYFFENIKGFSWDENVEAMEGLEVVSDTEFKVTLNGPQADYPLSLGYTAFVPLPSVAYDDMAAFGKAPIGNGPYTIVDGSWKKDVSIDLVPNADYNGNLKAANSGINFVFYDSYDTAYNDLLSDNLDVIDGIPDSAFTTYEEQLEGRAVNQPAAIFQSFTIPERLDHFGMDEEGQLRRAAISMSIDRELITEKIFAGTRTPAKDFTSPVIAGWNDSLAGVDVLSYNPEEAKKLWAQANEISPW</sequence>
<evidence type="ECO:0000256" key="1">
    <source>
        <dbReference type="SAM" id="MobiDB-lite"/>
    </source>
</evidence>
<dbReference type="PANTHER" id="PTHR30290">
    <property type="entry name" value="PERIPLASMIC BINDING COMPONENT OF ABC TRANSPORTER"/>
    <property type="match status" value="1"/>
</dbReference>
<dbReference type="Gene3D" id="3.90.76.10">
    <property type="entry name" value="Dipeptide-binding Protein, Domain 1"/>
    <property type="match status" value="1"/>
</dbReference>
<organism evidence="4">
    <name type="scientific">Jonesiaceae bacterium BS-20</name>
    <dbReference type="NCBI Taxonomy" id="3120821"/>
    <lineage>
        <taxon>Bacteria</taxon>
        <taxon>Bacillati</taxon>
        <taxon>Actinomycetota</taxon>
        <taxon>Actinomycetes</taxon>
        <taxon>Micrococcales</taxon>
        <taxon>Jonesiaceae</taxon>
    </lineage>
</organism>